<evidence type="ECO:0000256" key="1">
    <source>
        <dbReference type="SAM" id="MobiDB-lite"/>
    </source>
</evidence>
<sequence length="78" mass="8302">MPLTRWWRAGAVAKKSSCGALLRSDLSNWARWRRGKAPPVPGSGMFPAVRGFRASPPPDGRGAALRQGRDGGAAAPYL</sequence>
<proteinExistence type="predicted"/>
<dbReference type="AlphaFoldDB" id="A0A4Y1N0K8"/>
<protein>
    <submittedName>
        <fullName evidence="2">Uncharacterized protein</fullName>
    </submittedName>
</protein>
<accession>A0A4Y1N0K8</accession>
<evidence type="ECO:0000313" key="2">
    <source>
        <dbReference type="EMBL" id="AWV23715.1"/>
    </source>
</evidence>
<dbReference type="EMBL" id="CP025189">
    <property type="protein sequence ID" value="AWV23715.1"/>
    <property type="molecule type" value="Genomic_DNA"/>
</dbReference>
<organism evidence="2">
    <name type="scientific">Roseomonas mucosa</name>
    <dbReference type="NCBI Taxonomy" id="207340"/>
    <lineage>
        <taxon>Bacteria</taxon>
        <taxon>Pseudomonadati</taxon>
        <taxon>Pseudomonadota</taxon>
        <taxon>Alphaproteobacteria</taxon>
        <taxon>Acetobacterales</taxon>
        <taxon>Roseomonadaceae</taxon>
        <taxon>Roseomonas</taxon>
    </lineage>
</organism>
<reference evidence="2" key="1">
    <citation type="submission" date="2017-12" db="EMBL/GenBank/DDBJ databases">
        <authorList>
            <person name="Martens C."/>
            <person name="Dahlstrom E."/>
            <person name="Barbian K."/>
            <person name="Sykora L."/>
            <person name="Ricklefs S."/>
            <person name="Bruno D."/>
            <person name="Anzick I."/>
            <person name="Myles I."/>
            <person name="Datta S.K."/>
        </authorList>
    </citation>
    <scope>NUCLEOTIDE SEQUENCE</scope>
    <source>
        <strain evidence="2">AD2</strain>
    </source>
</reference>
<name>A0A4Y1N0K8_9PROT</name>
<feature type="region of interest" description="Disordered" evidence="1">
    <location>
        <begin position="37"/>
        <end position="78"/>
    </location>
</feature>
<gene>
    <name evidence="2" type="ORF">RADP37_04288</name>
</gene>